<comment type="caution">
    <text evidence="2">The sequence shown here is derived from an EMBL/GenBank/DDBJ whole genome shotgun (WGS) entry which is preliminary data.</text>
</comment>
<evidence type="ECO:0000313" key="3">
    <source>
        <dbReference type="Proteomes" id="UP000789524"/>
    </source>
</evidence>
<dbReference type="EMBL" id="CAKASE010000077">
    <property type="protein sequence ID" value="CAG9578077.1"/>
    <property type="molecule type" value="Genomic_DNA"/>
</dbReference>
<accession>A0A8J2QZV6</accession>
<dbReference type="InterPro" id="IPR013761">
    <property type="entry name" value="SAM/pointed_sf"/>
</dbReference>
<sequence>MNTRVYIYKASLYHTESVVVGAGGGSQNAFSSSSAVTNQRRHSDARIKLEEHPRGRHTRADGQLRGAWSPAWTRAQPAAAALAPRYEWMESPLPAHEQQQDDEDDTVPAGKYTPTLLCCGNEWTCRDLCDPEKWVCGDVVRCVRWVSRQFSVPAPKTHLLPSSGAELLALTADNWLEVCSGNEQAARIFQAYVAHAHAAAKGRPPPPQLPEHQTSSSQQQQTDGGNEITAPRISITICEVCGHREVGGRRAKGGGQRSL</sequence>
<gene>
    <name evidence="2" type="ORF">DCHRY22_LOCUS12580</name>
</gene>
<dbReference type="OrthoDB" id="7462293at2759"/>
<reference evidence="2" key="1">
    <citation type="submission" date="2021-09" db="EMBL/GenBank/DDBJ databases">
        <authorList>
            <person name="Martin H S."/>
        </authorList>
    </citation>
    <scope>NUCLEOTIDE SEQUENCE</scope>
</reference>
<protein>
    <submittedName>
        <fullName evidence="2">(African queen) hypothetical protein</fullName>
    </submittedName>
</protein>
<organism evidence="2 3">
    <name type="scientific">Danaus chrysippus</name>
    <name type="common">African queen</name>
    <dbReference type="NCBI Taxonomy" id="151541"/>
    <lineage>
        <taxon>Eukaryota</taxon>
        <taxon>Metazoa</taxon>
        <taxon>Ecdysozoa</taxon>
        <taxon>Arthropoda</taxon>
        <taxon>Hexapoda</taxon>
        <taxon>Insecta</taxon>
        <taxon>Pterygota</taxon>
        <taxon>Neoptera</taxon>
        <taxon>Endopterygota</taxon>
        <taxon>Lepidoptera</taxon>
        <taxon>Glossata</taxon>
        <taxon>Ditrysia</taxon>
        <taxon>Papilionoidea</taxon>
        <taxon>Nymphalidae</taxon>
        <taxon>Danainae</taxon>
        <taxon>Danaini</taxon>
        <taxon>Danaina</taxon>
        <taxon>Danaus</taxon>
        <taxon>Anosia</taxon>
    </lineage>
</organism>
<evidence type="ECO:0000313" key="2">
    <source>
        <dbReference type="EMBL" id="CAG9578077.1"/>
    </source>
</evidence>
<dbReference type="SUPFAM" id="SSF47769">
    <property type="entry name" value="SAM/Pointed domain"/>
    <property type="match status" value="1"/>
</dbReference>
<feature type="region of interest" description="Disordered" evidence="1">
    <location>
        <begin position="199"/>
        <end position="228"/>
    </location>
</feature>
<keyword evidence="3" id="KW-1185">Reference proteome</keyword>
<proteinExistence type="predicted"/>
<name>A0A8J2QZV6_9NEOP</name>
<evidence type="ECO:0000256" key="1">
    <source>
        <dbReference type="SAM" id="MobiDB-lite"/>
    </source>
</evidence>
<dbReference type="Gene3D" id="1.10.150.50">
    <property type="entry name" value="Transcription Factor, Ets-1"/>
    <property type="match status" value="1"/>
</dbReference>
<dbReference type="Proteomes" id="UP000789524">
    <property type="component" value="Unassembled WGS sequence"/>
</dbReference>
<dbReference type="AlphaFoldDB" id="A0A8J2QZV6"/>
<feature type="compositionally biased region" description="Low complexity" evidence="1">
    <location>
        <begin position="213"/>
        <end position="222"/>
    </location>
</feature>